<dbReference type="Gene3D" id="3.40.190.10">
    <property type="entry name" value="Periplasmic binding protein-like II"/>
    <property type="match status" value="2"/>
</dbReference>
<dbReference type="Proteomes" id="UP000823927">
    <property type="component" value="Unassembled WGS sequence"/>
</dbReference>
<feature type="compositionally biased region" description="Low complexity" evidence="2">
    <location>
        <begin position="10"/>
        <end position="48"/>
    </location>
</feature>
<protein>
    <submittedName>
        <fullName evidence="4">Transporter substrate-binding domain-containing protein</fullName>
    </submittedName>
</protein>
<dbReference type="EMBL" id="DVIT01000022">
    <property type="protein sequence ID" value="HIS47001.1"/>
    <property type="molecule type" value="Genomic_DNA"/>
</dbReference>
<evidence type="ECO:0000256" key="1">
    <source>
        <dbReference type="ARBA" id="ARBA00022729"/>
    </source>
</evidence>
<keyword evidence="1" id="KW-0732">Signal</keyword>
<comment type="caution">
    <text evidence="4">The sequence shown here is derived from an EMBL/GenBank/DDBJ whole genome shotgun (WGS) entry which is preliminary data.</text>
</comment>
<dbReference type="AlphaFoldDB" id="A0A9D1F3W6"/>
<evidence type="ECO:0000256" key="2">
    <source>
        <dbReference type="SAM" id="MobiDB-lite"/>
    </source>
</evidence>
<name>A0A9D1F3W6_9FIRM</name>
<dbReference type="InterPro" id="IPR001638">
    <property type="entry name" value="Solute-binding_3/MltF_N"/>
</dbReference>
<dbReference type="PANTHER" id="PTHR35936">
    <property type="entry name" value="MEMBRANE-BOUND LYTIC MUREIN TRANSGLYCOSYLASE F"/>
    <property type="match status" value="1"/>
</dbReference>
<evidence type="ECO:0000313" key="4">
    <source>
        <dbReference type="EMBL" id="HIS47001.1"/>
    </source>
</evidence>
<organism evidence="4 5">
    <name type="scientific">Candidatus Scybalocola faecigallinarum</name>
    <dbReference type="NCBI Taxonomy" id="2840941"/>
    <lineage>
        <taxon>Bacteria</taxon>
        <taxon>Bacillati</taxon>
        <taxon>Bacillota</taxon>
        <taxon>Clostridia</taxon>
        <taxon>Lachnospirales</taxon>
        <taxon>Lachnospiraceae</taxon>
        <taxon>Lachnospiraceae incertae sedis</taxon>
        <taxon>Candidatus Scybalocola (ex Gilroy et al. 2021)</taxon>
    </lineage>
</organism>
<reference evidence="4" key="1">
    <citation type="submission" date="2020-10" db="EMBL/GenBank/DDBJ databases">
        <authorList>
            <person name="Gilroy R."/>
        </authorList>
    </citation>
    <scope>NUCLEOTIDE SEQUENCE</scope>
    <source>
        <strain evidence="4">CHK178-757</strain>
    </source>
</reference>
<gene>
    <name evidence="4" type="ORF">IAB46_05485</name>
</gene>
<dbReference type="SMART" id="SM00062">
    <property type="entry name" value="PBPb"/>
    <property type="match status" value="1"/>
</dbReference>
<dbReference type="SUPFAM" id="SSF53850">
    <property type="entry name" value="Periplasmic binding protein-like II"/>
    <property type="match status" value="1"/>
</dbReference>
<evidence type="ECO:0000313" key="5">
    <source>
        <dbReference type="Proteomes" id="UP000823927"/>
    </source>
</evidence>
<dbReference type="Pfam" id="PF00497">
    <property type="entry name" value="SBP_bac_3"/>
    <property type="match status" value="1"/>
</dbReference>
<reference evidence="4" key="2">
    <citation type="journal article" date="2021" name="PeerJ">
        <title>Extensive microbial diversity within the chicken gut microbiome revealed by metagenomics and culture.</title>
        <authorList>
            <person name="Gilroy R."/>
            <person name="Ravi A."/>
            <person name="Getino M."/>
            <person name="Pursley I."/>
            <person name="Horton D.L."/>
            <person name="Alikhan N.F."/>
            <person name="Baker D."/>
            <person name="Gharbi K."/>
            <person name="Hall N."/>
            <person name="Watson M."/>
            <person name="Adriaenssens E.M."/>
            <person name="Foster-Nyarko E."/>
            <person name="Jarju S."/>
            <person name="Secka A."/>
            <person name="Antonio M."/>
            <person name="Oren A."/>
            <person name="Chaudhuri R.R."/>
            <person name="La Ragione R."/>
            <person name="Hildebrand F."/>
            <person name="Pallen M.J."/>
        </authorList>
    </citation>
    <scope>NUCLEOTIDE SEQUENCE</scope>
    <source>
        <strain evidence="4">CHK178-757</strain>
    </source>
</reference>
<feature type="domain" description="Solute-binding protein family 3/N-terminal" evidence="3">
    <location>
        <begin position="68"/>
        <end position="282"/>
    </location>
</feature>
<dbReference type="PANTHER" id="PTHR35936:SF17">
    <property type="entry name" value="ARGININE-BINDING EXTRACELLULAR PROTEIN ARTP"/>
    <property type="match status" value="1"/>
</dbReference>
<feature type="region of interest" description="Disordered" evidence="2">
    <location>
        <begin position="1"/>
        <end position="66"/>
    </location>
</feature>
<feature type="compositionally biased region" description="Polar residues" evidence="2">
    <location>
        <begin position="49"/>
        <end position="61"/>
    </location>
</feature>
<accession>A0A9D1F3W6</accession>
<proteinExistence type="predicted"/>
<evidence type="ECO:0000259" key="3">
    <source>
        <dbReference type="SMART" id="SM00062"/>
    </source>
</evidence>
<sequence length="285" mass="30019">MAACGGSNSGTGTADTAAQSDAAETQAQSEAADSSEASQESEAAQSTGDESSAVQEGSSDVETIEDGKLIMVTEAGFAPYEYTEDGSTVVGVDVDIANEIAKAMGKELEIQNMSFDGALLAVQQGKADFAAAGISVDPERDKTMDFSIEYATSRQVVVVNKDTMAVESVDGITADTKVGVQAGNTADLYAQDQGWQVTQYSKFMEAAMDLANNKIDCIVMDSLPAEQLVAKNDKLTILDGELFTDKYAIAVQEGNTALLDEINAVLEQLIADGKIDEYTLNHTTE</sequence>